<sequence length="139" mass="15617">MTFPITSTYAIARSSAIIRKSGMLQKNFKILKRSISDKILGKQPQKIETVASVNARQSSSSSQSSQDEEDPYREILRNYNDNVSHLVFHGSSLKSMSSVDFSSISNPRSQHMMMTEYNNNTSSEKETSSLKQSQSVSFH</sequence>
<accession>A0A1I7XQQ2</accession>
<proteinExistence type="predicted"/>
<organism evidence="2 3">
    <name type="scientific">Heterorhabditis bacteriophora</name>
    <name type="common">Entomopathogenic nematode worm</name>
    <dbReference type="NCBI Taxonomy" id="37862"/>
    <lineage>
        <taxon>Eukaryota</taxon>
        <taxon>Metazoa</taxon>
        <taxon>Ecdysozoa</taxon>
        <taxon>Nematoda</taxon>
        <taxon>Chromadorea</taxon>
        <taxon>Rhabditida</taxon>
        <taxon>Rhabditina</taxon>
        <taxon>Rhabditomorpha</taxon>
        <taxon>Strongyloidea</taxon>
        <taxon>Heterorhabditidae</taxon>
        <taxon>Heterorhabditis</taxon>
    </lineage>
</organism>
<feature type="region of interest" description="Disordered" evidence="1">
    <location>
        <begin position="51"/>
        <end position="74"/>
    </location>
</feature>
<protein>
    <submittedName>
        <fullName evidence="3">Uncharacterized protein</fullName>
    </submittedName>
</protein>
<evidence type="ECO:0000256" key="1">
    <source>
        <dbReference type="SAM" id="MobiDB-lite"/>
    </source>
</evidence>
<name>A0A1I7XQQ2_HETBA</name>
<evidence type="ECO:0000313" key="3">
    <source>
        <dbReference type="WBParaSite" id="Hba_20124"/>
    </source>
</evidence>
<evidence type="ECO:0000313" key="2">
    <source>
        <dbReference type="Proteomes" id="UP000095283"/>
    </source>
</evidence>
<dbReference type="AlphaFoldDB" id="A0A1I7XQQ2"/>
<dbReference type="WBParaSite" id="Hba_20124">
    <property type="protein sequence ID" value="Hba_20124"/>
    <property type="gene ID" value="Hba_20124"/>
</dbReference>
<keyword evidence="2" id="KW-1185">Reference proteome</keyword>
<feature type="compositionally biased region" description="Low complexity" evidence="1">
    <location>
        <begin position="129"/>
        <end position="139"/>
    </location>
</feature>
<feature type="region of interest" description="Disordered" evidence="1">
    <location>
        <begin position="119"/>
        <end position="139"/>
    </location>
</feature>
<dbReference type="Proteomes" id="UP000095283">
    <property type="component" value="Unplaced"/>
</dbReference>
<reference evidence="3" key="1">
    <citation type="submission" date="2016-11" db="UniProtKB">
        <authorList>
            <consortium name="WormBaseParasite"/>
        </authorList>
    </citation>
    <scope>IDENTIFICATION</scope>
</reference>